<dbReference type="RefSeq" id="XP_020119347.1">
    <property type="nucleotide sequence ID" value="XM_020268226.1"/>
</dbReference>
<dbReference type="GeneID" id="31005661"/>
<feature type="compositionally biased region" description="Low complexity" evidence="1">
    <location>
        <begin position="243"/>
        <end position="261"/>
    </location>
</feature>
<feature type="compositionally biased region" description="Acidic residues" evidence="1">
    <location>
        <begin position="44"/>
        <end position="67"/>
    </location>
</feature>
<feature type="compositionally biased region" description="Polar residues" evidence="1">
    <location>
        <begin position="469"/>
        <end position="478"/>
    </location>
</feature>
<accession>A0A225AW89</accession>
<dbReference type="Proteomes" id="UP000214365">
    <property type="component" value="Unassembled WGS sequence"/>
</dbReference>
<comment type="caution">
    <text evidence="2">The sequence shown here is derived from an EMBL/GenBank/DDBJ whole genome shotgun (WGS) entry which is preliminary data.</text>
</comment>
<feature type="region of interest" description="Disordered" evidence="1">
    <location>
        <begin position="232"/>
        <end position="261"/>
    </location>
</feature>
<name>A0A225AW89_TALAT</name>
<sequence>MPNDGSGNALAGKEATPVTSSSSLTGAVHGHGQTEGSPGPSINDDGDEEEEHEGDGENDVQESDGEDIEFRVRDEPNTASADAGTSANTDAMNRPEQQHSPATTDFPGPINSAYNIRNNHARRLNTEEEIKLFELCNKNAATFGERSKLCEWWKNIADEFVRTYGGPYSWHSVRRKVDLVTKQRIKYLADLKNGIIAQDQATEPWRKVLDEWIPTWENFENAEKRRIEVRDAKAATRKRKEPPTAASGSNTPTAATAATAAAAVATPPGVIPWQATPQRWAPYMPPGPYGPLGPSALHPPPHMGPPPQHYPQQPGLKMPEGYETMFRGPHPTHPMAGGPGGFPSYPPPHMMPPPTPSSPSPAGLIPASQPDQTPSHQQQQQQQLSTSESSLTSAVLETLVKLNKHLEKSSGTSSSPIIAALTGGATTNNNHNKDDNRPSGDNKAANAEAETLEESRSETAPSSPSPATNTKPQTLYPFSSSSSSTITITTAQLTALKNELRQEFRQEFQLQLEKVRESFTSKLDSLEQAQEMILDMLRQEPGREEVRSLSS</sequence>
<feature type="region of interest" description="Disordered" evidence="1">
    <location>
        <begin position="1"/>
        <end position="112"/>
    </location>
</feature>
<feature type="compositionally biased region" description="Pro residues" evidence="1">
    <location>
        <begin position="291"/>
        <end position="309"/>
    </location>
</feature>
<feature type="compositionally biased region" description="Low complexity" evidence="1">
    <location>
        <begin position="458"/>
        <end position="468"/>
    </location>
</feature>
<feature type="compositionally biased region" description="Pro residues" evidence="1">
    <location>
        <begin position="344"/>
        <end position="359"/>
    </location>
</feature>
<evidence type="ECO:0000313" key="3">
    <source>
        <dbReference type="Proteomes" id="UP000214365"/>
    </source>
</evidence>
<dbReference type="OrthoDB" id="4498420at2759"/>
<protein>
    <submittedName>
        <fullName evidence="2">Uncharacterized protein</fullName>
    </submittedName>
</protein>
<dbReference type="EMBL" id="LFMY01000008">
    <property type="protein sequence ID" value="OKL59226.1"/>
    <property type="molecule type" value="Genomic_DNA"/>
</dbReference>
<feature type="compositionally biased region" description="Low complexity" evidence="1">
    <location>
        <begin position="368"/>
        <end position="390"/>
    </location>
</feature>
<feature type="compositionally biased region" description="Polar residues" evidence="1">
    <location>
        <begin position="77"/>
        <end position="91"/>
    </location>
</feature>
<keyword evidence="3" id="KW-1185">Reference proteome</keyword>
<organism evidence="2 3">
    <name type="scientific">Talaromyces atroroseus</name>
    <dbReference type="NCBI Taxonomy" id="1441469"/>
    <lineage>
        <taxon>Eukaryota</taxon>
        <taxon>Fungi</taxon>
        <taxon>Dikarya</taxon>
        <taxon>Ascomycota</taxon>
        <taxon>Pezizomycotina</taxon>
        <taxon>Eurotiomycetes</taxon>
        <taxon>Eurotiomycetidae</taxon>
        <taxon>Eurotiales</taxon>
        <taxon>Trichocomaceae</taxon>
        <taxon>Talaromyces</taxon>
        <taxon>Talaromyces sect. Trachyspermi</taxon>
    </lineage>
</organism>
<evidence type="ECO:0000313" key="2">
    <source>
        <dbReference type="EMBL" id="OKL59226.1"/>
    </source>
</evidence>
<feature type="region of interest" description="Disordered" evidence="1">
    <location>
        <begin position="407"/>
        <end position="482"/>
    </location>
</feature>
<proteinExistence type="predicted"/>
<dbReference type="AlphaFoldDB" id="A0A225AW89"/>
<evidence type="ECO:0000256" key="1">
    <source>
        <dbReference type="SAM" id="MobiDB-lite"/>
    </source>
</evidence>
<reference evidence="2 3" key="1">
    <citation type="submission" date="2015-06" db="EMBL/GenBank/DDBJ databases">
        <title>Talaromyces atroroseus IBT 11181 draft genome.</title>
        <authorList>
            <person name="Rasmussen K.B."/>
            <person name="Rasmussen S."/>
            <person name="Petersen B."/>
            <person name="Sicheritz-Ponten T."/>
            <person name="Mortensen U.H."/>
            <person name="Thrane U."/>
        </authorList>
    </citation>
    <scope>NUCLEOTIDE SEQUENCE [LARGE SCALE GENOMIC DNA]</scope>
    <source>
        <strain evidence="2 3">IBT 11181</strain>
    </source>
</reference>
<feature type="region of interest" description="Disordered" evidence="1">
    <location>
        <begin position="291"/>
        <end position="390"/>
    </location>
</feature>
<feature type="compositionally biased region" description="Basic and acidic residues" evidence="1">
    <location>
        <begin position="431"/>
        <end position="440"/>
    </location>
</feature>
<gene>
    <name evidence="2" type="ORF">UA08_05905</name>
</gene>